<gene>
    <name evidence="1" type="ORF">ZT3D7_G10160</name>
</gene>
<protein>
    <recommendedName>
        <fullName evidence="3">F-box domain-containing protein</fullName>
    </recommendedName>
</protein>
<proteinExistence type="predicted"/>
<accession>A0A1X7S5V0</accession>
<keyword evidence="2" id="KW-1185">Reference proteome</keyword>
<dbReference type="EMBL" id="LT853702">
    <property type="protein sequence ID" value="SMQ55005.1"/>
    <property type="molecule type" value="Genomic_DNA"/>
</dbReference>
<reference evidence="1 2" key="1">
    <citation type="submission" date="2016-06" db="EMBL/GenBank/DDBJ databases">
        <authorList>
            <person name="Kjaerup R.B."/>
            <person name="Dalgaard T.S."/>
            <person name="Juul-Madsen H.R."/>
        </authorList>
    </citation>
    <scope>NUCLEOTIDE SEQUENCE [LARGE SCALE GENOMIC DNA]</scope>
</reference>
<evidence type="ECO:0000313" key="1">
    <source>
        <dbReference type="EMBL" id="SMQ55005.1"/>
    </source>
</evidence>
<dbReference type="Proteomes" id="UP000215127">
    <property type="component" value="Chromosome 11"/>
</dbReference>
<organism evidence="1 2">
    <name type="scientific">Zymoseptoria tritici (strain ST99CH_3D7)</name>
    <dbReference type="NCBI Taxonomy" id="1276538"/>
    <lineage>
        <taxon>Eukaryota</taxon>
        <taxon>Fungi</taxon>
        <taxon>Dikarya</taxon>
        <taxon>Ascomycota</taxon>
        <taxon>Pezizomycotina</taxon>
        <taxon>Dothideomycetes</taxon>
        <taxon>Dothideomycetidae</taxon>
        <taxon>Mycosphaerellales</taxon>
        <taxon>Mycosphaerellaceae</taxon>
        <taxon>Zymoseptoria</taxon>
    </lineage>
</organism>
<name>A0A1X7S5V0_ZYMT9</name>
<evidence type="ECO:0000313" key="2">
    <source>
        <dbReference type="Proteomes" id="UP000215127"/>
    </source>
</evidence>
<dbReference type="AlphaFoldDB" id="A0A1X7S5V0"/>
<sequence length="507" mass="57351">MAMLRLPRELFLEVCAHLSTTELIAVAGASRDHYLAVQGPLYANIVIKPSGEYAGRNINSSGRLVKLVGSLNRRPVVSPLTPSHELNWQWLKDETQRQREIRHLKVVFNFEEEVDLSVALLSHCIAAIPTTTRSAPQISLVMFGAPWKLLAKLRHVALPHVYRLVLFAGNDEDSTLPIMFPSAKHLFSSKTYLWNLCLAGSTFPDLQELELDGLHEELDDVPKTLCDAHKEVTAWVNQHVPFSGEFDDCHYPFYGRPFDDRDPGGKLRSFHGLKKMTRMKLQYTPLLGAAAVRALSRSGFHESITSLEIINPPMLHQAMVDDLAALSGLLQRCSTHLQYLKLHLLPSFEIFAAEEGVSYGEHVAAHPEHHLCDIVRKMCSRMKTVDLALPYTCSRVFDSRQQTKQHNDEQTRTAPLMSLLPTNTLQRRLETAGYRYRRLICWDDDCFHRAGEWDTVRALASDQGEMISWEVIPNIEGENASWHLAGYHPVAFARGEVLARELVLDIP</sequence>
<evidence type="ECO:0008006" key="3">
    <source>
        <dbReference type="Google" id="ProtNLM"/>
    </source>
</evidence>